<protein>
    <recommendedName>
        <fullName evidence="9">3-methylmercaptopropionyl-CoA dehydrogenase</fullName>
        <ecNumber evidence="8">1.3.99.41</ecNumber>
    </recommendedName>
</protein>
<evidence type="ECO:0000259" key="11">
    <source>
        <dbReference type="Pfam" id="PF00441"/>
    </source>
</evidence>
<evidence type="ECO:0000256" key="5">
    <source>
        <dbReference type="ARBA" id="ARBA00023002"/>
    </source>
</evidence>
<evidence type="ECO:0000256" key="9">
    <source>
        <dbReference type="ARBA" id="ARBA00069043"/>
    </source>
</evidence>
<evidence type="ECO:0000256" key="6">
    <source>
        <dbReference type="ARBA" id="ARBA00051388"/>
    </source>
</evidence>
<dbReference type="InterPro" id="IPR037069">
    <property type="entry name" value="AcylCoA_DH/ox_N_sf"/>
</dbReference>
<proteinExistence type="inferred from homology"/>
<dbReference type="Gene3D" id="1.20.140.10">
    <property type="entry name" value="Butyryl-CoA Dehydrogenase, subunit A, domain 3"/>
    <property type="match status" value="1"/>
</dbReference>
<reference evidence="15 16" key="1">
    <citation type="submission" date="2019-06" db="EMBL/GenBank/DDBJ databases">
        <title>Genome analyses of bacteria isolated from kimchi.</title>
        <authorList>
            <person name="Lee S."/>
            <person name="Ahn S."/>
            <person name="Roh S."/>
        </authorList>
    </citation>
    <scope>NUCLEOTIDE SEQUENCE [LARGE SCALE GENOMIC DNA]</scope>
    <source>
        <strain evidence="15 16">CBA4606</strain>
    </source>
</reference>
<dbReference type="EMBL" id="CP042382">
    <property type="protein sequence ID" value="QEA39371.1"/>
    <property type="molecule type" value="Genomic_DNA"/>
</dbReference>
<feature type="domain" description="Acetyl-CoA dehydrogenase-like C-terminal" evidence="14">
    <location>
        <begin position="466"/>
        <end position="589"/>
    </location>
</feature>
<organism evidence="15 16">
    <name type="scientific">Pistricoccus aurantiacus</name>
    <dbReference type="NCBI Taxonomy" id="1883414"/>
    <lineage>
        <taxon>Bacteria</taxon>
        <taxon>Pseudomonadati</taxon>
        <taxon>Pseudomonadota</taxon>
        <taxon>Gammaproteobacteria</taxon>
        <taxon>Oceanospirillales</taxon>
        <taxon>Halomonadaceae</taxon>
        <taxon>Pistricoccus</taxon>
    </lineage>
</organism>
<dbReference type="InterPro" id="IPR009100">
    <property type="entry name" value="AcylCoA_DH/oxidase_NM_dom_sf"/>
</dbReference>
<dbReference type="AlphaFoldDB" id="A0A5B8SSW1"/>
<dbReference type="InterPro" id="IPR013786">
    <property type="entry name" value="AcylCoA_DH/ox_N"/>
</dbReference>
<evidence type="ECO:0000259" key="14">
    <source>
        <dbReference type="Pfam" id="PF12806"/>
    </source>
</evidence>
<comment type="function">
    <text evidence="7">Involved in the assimilation of dimethylsulphoniopropionate (DMSP), an important compound in the fixation of carbon in marine phytoplankton, by mediating the conversion of 3-(methylthio)propanoyl-CoA (MMPA-CoA) to 3-(methylthio)acryloyl-CoA (MTA-CoA).</text>
</comment>
<evidence type="ECO:0000256" key="7">
    <source>
        <dbReference type="ARBA" id="ARBA00058683"/>
    </source>
</evidence>
<dbReference type="PANTHER" id="PTHR42803">
    <property type="entry name" value="ACYL-COA DEHYDROGENASE"/>
    <property type="match status" value="1"/>
</dbReference>
<feature type="domain" description="Acyl-CoA dehydrogenase/oxidase N-terminal" evidence="13">
    <location>
        <begin position="38"/>
        <end position="156"/>
    </location>
</feature>
<keyword evidence="16" id="KW-1185">Reference proteome</keyword>
<keyword evidence="4 10" id="KW-0274">FAD</keyword>
<name>A0A5B8SSW1_9GAMM</name>
<dbReference type="Gene3D" id="1.10.540.10">
    <property type="entry name" value="Acyl-CoA dehydrogenase/oxidase, N-terminal domain"/>
    <property type="match status" value="1"/>
</dbReference>
<evidence type="ECO:0000256" key="1">
    <source>
        <dbReference type="ARBA" id="ARBA00001974"/>
    </source>
</evidence>
<dbReference type="Pfam" id="PF02771">
    <property type="entry name" value="Acyl-CoA_dh_N"/>
    <property type="match status" value="1"/>
</dbReference>
<keyword evidence="5 10" id="KW-0560">Oxidoreductase</keyword>
<sequence>MIPYTAPVRDINFVLGELLEHASLELPVFTETGPDLIEAVLEEAARLTEKVWAPLNASGDREGCRLEGDQVFTPSGFSDAYRAYVEGGWNGIGVAEEWGGQGLPEVVASAVQEMLHGANMALGLCPMLTAGAIEALSQHGSDKLKSRYLEKLVSGEWTGTMNLTESQAGSDLSQVRTRAAPEENHYLLSGQKIYITWGEHDAAENIIHFVLARTPDAPEGNKGISLFLVPKFLVNEDGSLGERNDVVCASIEHKLGINGSPTCTLSFGEKGGAVGYLVGEQGRGLNHMFTMMNEARHKVGLEGVGVAERASQQALAYAQERMQGRSSKARGGAPCAIADHFDVRRMLLSMRARTDALRALALYCAAQMDQARHNEDAAIRKAAQARVDILIPVVKAFSTDQAVEITSLGIQVHGGMGYVEETGAAQLLRDVRIAPIYEGTNGIQALDLAGRKLQRDQGAALSTLLEEVGNIARQLQGSVKLRPLGDSLTLGISDLQAAMKQVLEQGSDDAQGLDAVQAYATPFLSLAGHVLCAWQMGHAALVAQAALDAGSNDQVFYHAKLAGADFALRHWLPIGRAQRSIIEAGTQSLGEFGVHV</sequence>
<dbReference type="InterPro" id="IPR025878">
    <property type="entry name" value="Acyl-CoA_dh-like_C_dom"/>
</dbReference>
<dbReference type="InterPro" id="IPR046373">
    <property type="entry name" value="Acyl-CoA_Oxase/DH_mid-dom_sf"/>
</dbReference>
<evidence type="ECO:0000259" key="13">
    <source>
        <dbReference type="Pfam" id="PF02771"/>
    </source>
</evidence>
<dbReference type="FunFam" id="2.40.110.10:FF:000031">
    <property type="entry name" value="Acyl-CoA dehydrogenase, putative"/>
    <property type="match status" value="1"/>
</dbReference>
<dbReference type="KEGG" id="paur:FGL86_09970"/>
<dbReference type="InterPro" id="IPR036250">
    <property type="entry name" value="AcylCo_DH-like_C"/>
</dbReference>
<dbReference type="EC" id="1.3.99.41" evidence="8"/>
<evidence type="ECO:0000256" key="8">
    <source>
        <dbReference type="ARBA" id="ARBA00066694"/>
    </source>
</evidence>
<dbReference type="Pfam" id="PF00441">
    <property type="entry name" value="Acyl-CoA_dh_1"/>
    <property type="match status" value="1"/>
</dbReference>
<comment type="cofactor">
    <cofactor evidence="1 10">
        <name>FAD</name>
        <dbReference type="ChEBI" id="CHEBI:57692"/>
    </cofactor>
</comment>
<dbReference type="Proteomes" id="UP000321272">
    <property type="component" value="Chromosome"/>
</dbReference>
<dbReference type="InterPro" id="IPR006091">
    <property type="entry name" value="Acyl-CoA_Oxase/DH_mid-dom"/>
</dbReference>
<comment type="catalytic activity">
    <reaction evidence="6">
        <text>3-(methylsulfanyl)propanoyl-CoA + oxidized [electron-transfer flavoprotein] + H(+) = 3-(methylsulfanyl)acryloyl-CoA + reduced [electron-transfer flavoprotein]</text>
        <dbReference type="Rhea" id="RHEA:52612"/>
        <dbReference type="Rhea" id="RHEA-COMP:10685"/>
        <dbReference type="Rhea" id="RHEA-COMP:10686"/>
        <dbReference type="ChEBI" id="CHEBI:15378"/>
        <dbReference type="ChEBI" id="CHEBI:57692"/>
        <dbReference type="ChEBI" id="CHEBI:58307"/>
        <dbReference type="ChEBI" id="CHEBI:82815"/>
        <dbReference type="ChEBI" id="CHEBI:84994"/>
        <dbReference type="EC" id="1.3.99.41"/>
    </reaction>
    <physiologicalReaction direction="left-to-right" evidence="6">
        <dbReference type="Rhea" id="RHEA:52613"/>
    </physiologicalReaction>
</comment>
<dbReference type="RefSeq" id="WP_147184423.1">
    <property type="nucleotide sequence ID" value="NZ_CP042382.1"/>
</dbReference>
<dbReference type="Gene3D" id="2.40.110.10">
    <property type="entry name" value="Butyryl-CoA Dehydrogenase, subunit A, domain 2"/>
    <property type="match status" value="1"/>
</dbReference>
<evidence type="ECO:0000256" key="3">
    <source>
        <dbReference type="ARBA" id="ARBA00022630"/>
    </source>
</evidence>
<dbReference type="Pfam" id="PF12806">
    <property type="entry name" value="Acyl-CoA_dh_C"/>
    <property type="match status" value="1"/>
</dbReference>
<dbReference type="PANTHER" id="PTHR42803:SF1">
    <property type="entry name" value="BROAD-SPECIFICITY LINEAR ACYL-COA DEHYDROGENASE FADE5"/>
    <property type="match status" value="1"/>
</dbReference>
<gene>
    <name evidence="15" type="ORF">FGL86_09970</name>
</gene>
<evidence type="ECO:0000256" key="2">
    <source>
        <dbReference type="ARBA" id="ARBA00009347"/>
    </source>
</evidence>
<dbReference type="Pfam" id="PF02770">
    <property type="entry name" value="Acyl-CoA_dh_M"/>
    <property type="match status" value="1"/>
</dbReference>
<dbReference type="InterPro" id="IPR009075">
    <property type="entry name" value="AcylCo_DH/oxidase_C"/>
</dbReference>
<dbReference type="SUPFAM" id="SSF56645">
    <property type="entry name" value="Acyl-CoA dehydrogenase NM domain-like"/>
    <property type="match status" value="1"/>
</dbReference>
<evidence type="ECO:0000256" key="4">
    <source>
        <dbReference type="ARBA" id="ARBA00022827"/>
    </source>
</evidence>
<dbReference type="SUPFAM" id="SSF47203">
    <property type="entry name" value="Acyl-CoA dehydrogenase C-terminal domain-like"/>
    <property type="match status" value="1"/>
</dbReference>
<evidence type="ECO:0000256" key="10">
    <source>
        <dbReference type="RuleBase" id="RU362125"/>
    </source>
</evidence>
<evidence type="ECO:0000259" key="12">
    <source>
        <dbReference type="Pfam" id="PF02770"/>
    </source>
</evidence>
<feature type="domain" description="Acyl-CoA dehydrogenase/oxidase C-terminal" evidence="11">
    <location>
        <begin position="282"/>
        <end position="451"/>
    </location>
</feature>
<dbReference type="GO" id="GO:0016627">
    <property type="term" value="F:oxidoreductase activity, acting on the CH-CH group of donors"/>
    <property type="evidence" value="ECO:0007669"/>
    <property type="project" value="InterPro"/>
</dbReference>
<feature type="domain" description="Acyl-CoA oxidase/dehydrogenase middle" evidence="12">
    <location>
        <begin position="161"/>
        <end position="267"/>
    </location>
</feature>
<evidence type="ECO:0000313" key="15">
    <source>
        <dbReference type="EMBL" id="QEA39371.1"/>
    </source>
</evidence>
<dbReference type="GO" id="GO:0050660">
    <property type="term" value="F:flavin adenine dinucleotide binding"/>
    <property type="evidence" value="ECO:0007669"/>
    <property type="project" value="InterPro"/>
</dbReference>
<evidence type="ECO:0000313" key="16">
    <source>
        <dbReference type="Proteomes" id="UP000321272"/>
    </source>
</evidence>
<comment type="similarity">
    <text evidence="2 10">Belongs to the acyl-CoA dehydrogenase family.</text>
</comment>
<keyword evidence="3 10" id="KW-0285">Flavoprotein</keyword>
<accession>A0A5B8SSW1</accession>
<dbReference type="InterPro" id="IPR052166">
    <property type="entry name" value="Diverse_Acyl-CoA_DH"/>
</dbReference>
<dbReference type="OrthoDB" id="9764895at2"/>